<organism evidence="1">
    <name type="scientific">Opuntia streptacantha</name>
    <name type="common">Prickly pear cactus</name>
    <name type="synonym">Opuntia cardona</name>
    <dbReference type="NCBI Taxonomy" id="393608"/>
    <lineage>
        <taxon>Eukaryota</taxon>
        <taxon>Viridiplantae</taxon>
        <taxon>Streptophyta</taxon>
        <taxon>Embryophyta</taxon>
        <taxon>Tracheophyta</taxon>
        <taxon>Spermatophyta</taxon>
        <taxon>Magnoliopsida</taxon>
        <taxon>eudicotyledons</taxon>
        <taxon>Gunneridae</taxon>
        <taxon>Pentapetalae</taxon>
        <taxon>Caryophyllales</taxon>
        <taxon>Cactineae</taxon>
        <taxon>Cactaceae</taxon>
        <taxon>Opuntioideae</taxon>
        <taxon>Opuntia</taxon>
    </lineage>
</organism>
<accession>A0A7C8ZD82</accession>
<name>A0A7C8ZD82_OPUST</name>
<reference evidence="1" key="2">
    <citation type="submission" date="2020-07" db="EMBL/GenBank/DDBJ databases">
        <authorList>
            <person name="Vera ALvarez R."/>
            <person name="Arias-Moreno D.M."/>
            <person name="Jimenez-Jacinto V."/>
            <person name="Jimenez-Bremont J.F."/>
            <person name="Swaminathan K."/>
            <person name="Moose S.P."/>
            <person name="Guerrero-Gonzalez M.L."/>
            <person name="Marino-Ramirez L."/>
            <person name="Landsman D."/>
            <person name="Rodriguez-Kessler M."/>
            <person name="Delgado-Sanchez P."/>
        </authorList>
    </citation>
    <scope>NUCLEOTIDE SEQUENCE</scope>
    <source>
        <tissue evidence="1">Cladode</tissue>
    </source>
</reference>
<protein>
    <submittedName>
        <fullName evidence="1">Uncharacterized protein</fullName>
    </submittedName>
</protein>
<reference evidence="1" key="1">
    <citation type="journal article" date="2013" name="J. Plant Res.">
        <title>Effect of fungi and light on seed germination of three Opuntia species from semiarid lands of central Mexico.</title>
        <authorList>
            <person name="Delgado-Sanchez P."/>
            <person name="Jimenez-Bremont J.F."/>
            <person name="Guerrero-Gonzalez Mde L."/>
            <person name="Flores J."/>
        </authorList>
    </citation>
    <scope>NUCLEOTIDE SEQUENCE</scope>
    <source>
        <tissue evidence="1">Cladode</tissue>
    </source>
</reference>
<sequence length="120" mass="13967">MIISHSYEWIIFIHIYTLPLLEVGVVRTLPKNTRVSHITQEPPLVNRISSSHSQFGDLGYLTHTHLLCICRRKTLVSQLMLLLQLKFTKNNFSNCSRTLENKIFSYTIKSFQDKLLIYSA</sequence>
<evidence type="ECO:0000313" key="1">
    <source>
        <dbReference type="EMBL" id="MBA4640412.1"/>
    </source>
</evidence>
<proteinExistence type="predicted"/>
<dbReference type="AlphaFoldDB" id="A0A7C8ZD82"/>
<dbReference type="EMBL" id="GISG01119017">
    <property type="protein sequence ID" value="MBA4640412.1"/>
    <property type="molecule type" value="Transcribed_RNA"/>
</dbReference>